<comment type="subcellular location">
    <subcellularLocation>
        <location evidence="1">Mitochondrion</location>
    </subcellularLocation>
</comment>
<evidence type="ECO:0000256" key="2">
    <source>
        <dbReference type="ARBA" id="ARBA00008239"/>
    </source>
</evidence>
<feature type="binding site" evidence="8">
    <location>
        <begin position="150"/>
        <end position="151"/>
    </location>
    <ligand>
        <name>ATP</name>
        <dbReference type="ChEBI" id="CHEBI:30616"/>
    </ligand>
</feature>
<accession>A0AAD4NLA5</accession>
<feature type="binding site" evidence="8">
    <location>
        <position position="135"/>
    </location>
    <ligand>
        <name>ATP</name>
        <dbReference type="ChEBI" id="CHEBI:30616"/>
    </ligand>
</feature>
<dbReference type="InterPro" id="IPR036890">
    <property type="entry name" value="HATPase_C_sf"/>
</dbReference>
<keyword evidence="3 8" id="KW-0547">Nucleotide-binding</keyword>
<dbReference type="InterPro" id="IPR001404">
    <property type="entry name" value="Hsp90_fam"/>
</dbReference>
<gene>
    <name evidence="9" type="ORF">DdX_01163</name>
</gene>
<keyword evidence="10" id="KW-1185">Reference proteome</keyword>
<feature type="binding site" evidence="8">
    <location>
        <position position="221"/>
    </location>
    <ligand>
        <name>ATP</name>
        <dbReference type="ChEBI" id="CHEBI:30616"/>
    </ligand>
</feature>
<keyword evidence="5" id="KW-0809">Transit peptide</keyword>
<dbReference type="InterPro" id="IPR037196">
    <property type="entry name" value="HSP90_C"/>
</dbReference>
<keyword evidence="7" id="KW-0143">Chaperone</keyword>
<dbReference type="HAMAP" id="MF_00505">
    <property type="entry name" value="HSP90"/>
    <property type="match status" value="1"/>
</dbReference>
<keyword evidence="6" id="KW-0496">Mitochondrion</keyword>
<dbReference type="Gene3D" id="1.20.120.790">
    <property type="entry name" value="Heat shock protein 90, C-terminal domain"/>
    <property type="match status" value="1"/>
</dbReference>
<dbReference type="GO" id="GO:0070013">
    <property type="term" value="C:intracellular organelle lumen"/>
    <property type="evidence" value="ECO:0007669"/>
    <property type="project" value="UniProtKB-ARBA"/>
</dbReference>
<proteinExistence type="inferred from homology"/>
<evidence type="ECO:0000256" key="6">
    <source>
        <dbReference type="ARBA" id="ARBA00023128"/>
    </source>
</evidence>
<dbReference type="PIRSF" id="PIRSF002583">
    <property type="entry name" value="Hsp90"/>
    <property type="match status" value="1"/>
</dbReference>
<evidence type="ECO:0000256" key="8">
    <source>
        <dbReference type="PIRSR" id="PIRSR002583-1"/>
    </source>
</evidence>
<evidence type="ECO:0000256" key="4">
    <source>
        <dbReference type="ARBA" id="ARBA00022840"/>
    </source>
</evidence>
<dbReference type="InterPro" id="IPR020575">
    <property type="entry name" value="Hsp90_N"/>
</dbReference>
<dbReference type="GO" id="GO:0016887">
    <property type="term" value="F:ATP hydrolysis activity"/>
    <property type="evidence" value="ECO:0007669"/>
    <property type="project" value="InterPro"/>
</dbReference>
<organism evidence="9 10">
    <name type="scientific">Ditylenchus destructor</name>
    <dbReference type="NCBI Taxonomy" id="166010"/>
    <lineage>
        <taxon>Eukaryota</taxon>
        <taxon>Metazoa</taxon>
        <taxon>Ecdysozoa</taxon>
        <taxon>Nematoda</taxon>
        <taxon>Chromadorea</taxon>
        <taxon>Rhabditida</taxon>
        <taxon>Tylenchina</taxon>
        <taxon>Tylenchomorpha</taxon>
        <taxon>Sphaerularioidea</taxon>
        <taxon>Anguinidae</taxon>
        <taxon>Anguininae</taxon>
        <taxon>Ditylenchus</taxon>
    </lineage>
</organism>
<dbReference type="FunFam" id="1.20.120.790:FF:000004">
    <property type="entry name" value="Heat shock protein 75 kDa"/>
    <property type="match status" value="1"/>
</dbReference>
<dbReference type="Gene3D" id="3.30.565.10">
    <property type="entry name" value="Histidine kinase-like ATPase, C-terminal domain"/>
    <property type="match status" value="1"/>
</dbReference>
<dbReference type="SUPFAM" id="SSF110942">
    <property type="entry name" value="HSP90 C-terminal domain"/>
    <property type="match status" value="1"/>
</dbReference>
<dbReference type="PANTHER" id="PTHR11528">
    <property type="entry name" value="HEAT SHOCK PROTEIN 90 FAMILY MEMBER"/>
    <property type="match status" value="1"/>
</dbReference>
<evidence type="ECO:0000256" key="7">
    <source>
        <dbReference type="ARBA" id="ARBA00023186"/>
    </source>
</evidence>
<dbReference type="Gene3D" id="3.30.230.80">
    <property type="match status" value="1"/>
</dbReference>
<dbReference type="GO" id="GO:0005739">
    <property type="term" value="C:mitochondrion"/>
    <property type="evidence" value="ECO:0007669"/>
    <property type="project" value="UniProtKB-SubCell"/>
</dbReference>
<dbReference type="InterPro" id="IPR020568">
    <property type="entry name" value="Ribosomal_Su5_D2-typ_SF"/>
</dbReference>
<dbReference type="Pfam" id="PF13589">
    <property type="entry name" value="HATPase_c_3"/>
    <property type="match status" value="1"/>
</dbReference>
<feature type="binding site" evidence="8">
    <location>
        <position position="149"/>
    </location>
    <ligand>
        <name>ATP</name>
        <dbReference type="ChEBI" id="CHEBI:30616"/>
    </ligand>
</feature>
<name>A0AAD4NLA5_9BILA</name>
<dbReference type="PRINTS" id="PR00775">
    <property type="entry name" value="HEATSHOCK90"/>
</dbReference>
<comment type="similarity">
    <text evidence="2">Belongs to the heat shock protein 90 family.</text>
</comment>
<keyword evidence="4 8" id="KW-0067">ATP-binding</keyword>
<comment type="caution">
    <text evidence="9">The sequence shown here is derived from an EMBL/GenBank/DDBJ whole genome shotgun (WGS) entry which is preliminary data.</text>
</comment>
<reference evidence="9" key="1">
    <citation type="submission" date="2022-01" db="EMBL/GenBank/DDBJ databases">
        <title>Genome Sequence Resource for Two Populations of Ditylenchus destructor, the Migratory Endoparasitic Phytonematode.</title>
        <authorList>
            <person name="Zhang H."/>
            <person name="Lin R."/>
            <person name="Xie B."/>
        </authorList>
    </citation>
    <scope>NUCLEOTIDE SEQUENCE</scope>
    <source>
        <strain evidence="9">BazhouSP</strain>
    </source>
</reference>
<dbReference type="AlphaFoldDB" id="A0AAD4NLA5"/>
<dbReference type="Gene3D" id="3.40.50.11260">
    <property type="match status" value="1"/>
</dbReference>
<evidence type="ECO:0000256" key="5">
    <source>
        <dbReference type="ARBA" id="ARBA00022946"/>
    </source>
</evidence>
<dbReference type="CDD" id="cd16927">
    <property type="entry name" value="HATPase_Hsp90-like"/>
    <property type="match status" value="1"/>
</dbReference>
<dbReference type="GO" id="GO:0140662">
    <property type="term" value="F:ATP-dependent protein folding chaperone"/>
    <property type="evidence" value="ECO:0007669"/>
    <property type="project" value="InterPro"/>
</dbReference>
<feature type="binding site" evidence="8">
    <location>
        <position position="130"/>
    </location>
    <ligand>
        <name>ATP</name>
        <dbReference type="ChEBI" id="CHEBI:30616"/>
    </ligand>
</feature>
<dbReference type="FunFam" id="3.30.230.80:FF:000004">
    <property type="entry name" value="Heat shock protein 75 kDa"/>
    <property type="match status" value="1"/>
</dbReference>
<feature type="binding site" evidence="8">
    <location>
        <position position="381"/>
    </location>
    <ligand>
        <name>ATP</name>
        <dbReference type="ChEBI" id="CHEBI:30616"/>
    </ligand>
</feature>
<dbReference type="SUPFAM" id="SSF54211">
    <property type="entry name" value="Ribosomal protein S5 domain 2-like"/>
    <property type="match status" value="1"/>
</dbReference>
<protein>
    <submittedName>
        <fullName evidence="9">Hsp90 protein domain-containing protein</fullName>
    </submittedName>
</protein>
<feature type="binding site" evidence="8">
    <location>
        <begin position="171"/>
        <end position="176"/>
    </location>
    <ligand>
        <name>ATP</name>
        <dbReference type="ChEBI" id="CHEBI:30616"/>
    </ligand>
</feature>
<feature type="binding site" evidence="8">
    <location>
        <position position="86"/>
    </location>
    <ligand>
        <name>ATP</name>
        <dbReference type="ChEBI" id="CHEBI:30616"/>
    </ligand>
</feature>
<dbReference type="FunFam" id="3.40.50.11260:FF:000004">
    <property type="entry name" value="Heat shock protein 75 mitochondrial"/>
    <property type="match status" value="1"/>
</dbReference>
<evidence type="ECO:0000256" key="3">
    <source>
        <dbReference type="ARBA" id="ARBA00022741"/>
    </source>
</evidence>
<dbReference type="SUPFAM" id="SSF55874">
    <property type="entry name" value="ATPase domain of HSP90 chaperone/DNA topoisomerase II/histidine kinase"/>
    <property type="match status" value="1"/>
</dbReference>
<evidence type="ECO:0000313" key="9">
    <source>
        <dbReference type="EMBL" id="KAI1728950.1"/>
    </source>
</evidence>
<feature type="binding site" evidence="8">
    <location>
        <position position="90"/>
    </location>
    <ligand>
        <name>ATP</name>
        <dbReference type="ChEBI" id="CHEBI:30616"/>
    </ligand>
</feature>
<evidence type="ECO:0000256" key="1">
    <source>
        <dbReference type="ARBA" id="ARBA00004173"/>
    </source>
</evidence>
<dbReference type="Pfam" id="PF00183">
    <property type="entry name" value="HSP90"/>
    <property type="match status" value="1"/>
</dbReference>
<dbReference type="GO" id="GO:0051082">
    <property type="term" value="F:unfolded protein binding"/>
    <property type="evidence" value="ECO:0007669"/>
    <property type="project" value="InterPro"/>
</dbReference>
<dbReference type="NCBIfam" id="NF003555">
    <property type="entry name" value="PRK05218.1"/>
    <property type="match status" value="1"/>
</dbReference>
<sequence length="685" mass="78710">MISRRSILLATIYRRWNRLYSNQTFILSENRFGVLSHNCPELELIRRRSYATNAASEKFEFQAETKSLLNIVAKSLYSEQEVFIRELISNASDALEKRRCVELNQETKLEIPFELKIKIDKNEKTITFSDTGIGMNREELINLLGTIAKSGSKEFRESASEQQSAESIIGQFGVGFYSAFVVSDKVVVNTRKLGDNVGYTWKWDGDSSYELAENADVDVGTEIKVHIRSGDAEKFLQPETFINVVNKYSSFVTIPIYVNGELVNTMKALWMMNSTETTPEMHESFFKQIVKTHHPHLINDRPQYTVQYKTDSPINIRALLYVPSRKVSHLEFAANGQGDYGVSLYNRKVLIKAHANNLLPRFLRFLVGVVDSEDIPLNLSREMLQADLILDKIRKTLTDRIIKYFATQMNKDRVKYTDFYQGYSLFFKEGIIVETSQTVKEELAQLLLFESSNFKKGVLTSLTEYINRMQDGQNSIYFLYAPSRELAETSPYFEIFKKRNVEVIFIYEPSDEMVFLAMPQFQMKQVESVEQWAKNEGLDSTSEKNDIVRDATKREFLDWVKINLGSVKVNDIKPSTHQSEHPFMITVSGDMGAARYMLRMAEIKEMEHLVLFKPVLHVNFLHPVVKGLMKLSKDNPQLAEKIVEQVYDNALITAGLLKDSSAMVSRINQILGELLQQEKSRILTP</sequence>
<evidence type="ECO:0000313" key="10">
    <source>
        <dbReference type="Proteomes" id="UP001201812"/>
    </source>
</evidence>
<dbReference type="Proteomes" id="UP001201812">
    <property type="component" value="Unassembled WGS sequence"/>
</dbReference>
<dbReference type="EMBL" id="JAKKPZ010000001">
    <property type="protein sequence ID" value="KAI1728950.1"/>
    <property type="molecule type" value="Genomic_DNA"/>
</dbReference>
<dbReference type="GO" id="GO:0005524">
    <property type="term" value="F:ATP binding"/>
    <property type="evidence" value="ECO:0007669"/>
    <property type="project" value="UniProtKB-KW"/>
</dbReference>